<feature type="domain" description="ParB-like N-terminal" evidence="2">
    <location>
        <begin position="79"/>
        <end position="178"/>
    </location>
</feature>
<dbReference type="PANTHER" id="PTHR33375">
    <property type="entry name" value="CHROMOSOME-PARTITIONING PROTEIN PARB-RELATED"/>
    <property type="match status" value="1"/>
</dbReference>
<dbReference type="InterPro" id="IPR036086">
    <property type="entry name" value="ParB/Sulfiredoxin_sf"/>
</dbReference>
<dbReference type="SUPFAM" id="SSF110849">
    <property type="entry name" value="ParB/Sulfiredoxin"/>
    <property type="match status" value="1"/>
</dbReference>
<evidence type="ECO:0000256" key="1">
    <source>
        <dbReference type="SAM" id="MobiDB-lite"/>
    </source>
</evidence>
<feature type="region of interest" description="Disordered" evidence="1">
    <location>
        <begin position="291"/>
        <end position="316"/>
    </location>
</feature>
<dbReference type="InterPro" id="IPR050336">
    <property type="entry name" value="Chromosome_partition/occlusion"/>
</dbReference>
<dbReference type="PANTHER" id="PTHR33375:SF1">
    <property type="entry name" value="CHROMOSOME-PARTITIONING PROTEIN PARB-RELATED"/>
    <property type="match status" value="1"/>
</dbReference>
<evidence type="ECO:0000259" key="2">
    <source>
        <dbReference type="SMART" id="SM00470"/>
    </source>
</evidence>
<feature type="region of interest" description="Disordered" evidence="1">
    <location>
        <begin position="1"/>
        <end position="20"/>
    </location>
</feature>
<keyword evidence="4" id="KW-1185">Reference proteome</keyword>
<comment type="caution">
    <text evidence="3">The sequence shown here is derived from an EMBL/GenBank/DDBJ whole genome shotgun (WGS) entry which is preliminary data.</text>
</comment>
<dbReference type="GO" id="GO:0005694">
    <property type="term" value="C:chromosome"/>
    <property type="evidence" value="ECO:0007669"/>
    <property type="project" value="TreeGrafter"/>
</dbReference>
<protein>
    <submittedName>
        <fullName evidence="3">ParB N-terminal domain-containing protein</fullName>
    </submittedName>
</protein>
<proteinExistence type="predicted"/>
<dbReference type="CDD" id="cd16405">
    <property type="entry name" value="RepB_like_N"/>
    <property type="match status" value="1"/>
</dbReference>
<dbReference type="Proteomes" id="UP000468591">
    <property type="component" value="Unassembled WGS sequence"/>
</dbReference>
<evidence type="ECO:0000313" key="3">
    <source>
        <dbReference type="EMBL" id="NEK24790.1"/>
    </source>
</evidence>
<dbReference type="Gene3D" id="3.90.1530.30">
    <property type="match status" value="1"/>
</dbReference>
<dbReference type="RefSeq" id="WP_164355750.1">
    <property type="nucleotide sequence ID" value="NZ_JAABNT010000022.1"/>
</dbReference>
<dbReference type="InterPro" id="IPR037972">
    <property type="entry name" value="RepB_N"/>
</dbReference>
<organism evidence="3 4">
    <name type="scientific">Sulfitobacter sediminilitoris</name>
    <dbReference type="NCBI Taxonomy" id="2698830"/>
    <lineage>
        <taxon>Bacteria</taxon>
        <taxon>Pseudomonadati</taxon>
        <taxon>Pseudomonadota</taxon>
        <taxon>Alphaproteobacteria</taxon>
        <taxon>Rhodobacterales</taxon>
        <taxon>Roseobacteraceae</taxon>
        <taxon>Sulfitobacter</taxon>
    </lineage>
</organism>
<dbReference type="SMART" id="SM00470">
    <property type="entry name" value="ParB"/>
    <property type="match status" value="1"/>
</dbReference>
<name>A0A6P0CHD9_9RHOB</name>
<gene>
    <name evidence="3" type="ORF">GV827_20670</name>
</gene>
<dbReference type="Pfam" id="PF02195">
    <property type="entry name" value="ParB_N"/>
    <property type="match status" value="1"/>
</dbReference>
<dbReference type="EMBL" id="JAABNT010000022">
    <property type="protein sequence ID" value="NEK24790.1"/>
    <property type="molecule type" value="Genomic_DNA"/>
</dbReference>
<sequence>MAKRKRLTPPTAEDLARTPEVKGMFSEAAVGAGPVQVRNRLAPGAAPIADMAGAAAAQAALEEVSAELASARGEGRLIQKLPLSRIDPAHLMRDRVLMDEDDLQTLMTSIRARGQQTPIEVIETSPGRYGLISGSRRLAALKRLHAETGEERFDRVQALVRRPPSAQDAYVAMVEENEVRVGLSYYERAQIVARTVEAGVYPSSKKALQVLFAAASRAKRSKIKSFLPIVEELGAVLQHPAAIGERLGLDLAQRLEDTALAEALREALGEDAPRTAEDEQAILAGALEGKPEAAAEPKTNPAKSQTVPGEEFAPGLHMTRNGSKLTLSGPGVTDALVDRLRAVLSGG</sequence>
<evidence type="ECO:0000313" key="4">
    <source>
        <dbReference type="Proteomes" id="UP000468591"/>
    </source>
</evidence>
<reference evidence="3 4" key="1">
    <citation type="submission" date="2020-01" db="EMBL/GenBank/DDBJ databases">
        <title>Sulfitobacter sediminilitoris sp. nov., isolated from a tidal flat.</title>
        <authorList>
            <person name="Park S."/>
            <person name="Yoon J.-H."/>
        </authorList>
    </citation>
    <scope>NUCLEOTIDE SEQUENCE [LARGE SCALE GENOMIC DNA]</scope>
    <source>
        <strain evidence="3 4">JBTF-M27</strain>
    </source>
</reference>
<accession>A0A6P0CHD9</accession>
<dbReference type="GO" id="GO:0007059">
    <property type="term" value="P:chromosome segregation"/>
    <property type="evidence" value="ECO:0007669"/>
    <property type="project" value="TreeGrafter"/>
</dbReference>
<dbReference type="AlphaFoldDB" id="A0A6P0CHD9"/>
<dbReference type="InterPro" id="IPR003115">
    <property type="entry name" value="ParB_N"/>
</dbReference>